<dbReference type="PANTHER" id="PTHR35841">
    <property type="entry name" value="PHOSPHONATES-BINDING PERIPLASMIC PROTEIN"/>
    <property type="match status" value="1"/>
</dbReference>
<dbReference type="Pfam" id="PF12974">
    <property type="entry name" value="Phosphonate-bd"/>
    <property type="match status" value="1"/>
</dbReference>
<proteinExistence type="predicted"/>
<dbReference type="NCBIfam" id="TIGR01098">
    <property type="entry name" value="3A0109s03R"/>
    <property type="match status" value="1"/>
</dbReference>
<dbReference type="SUPFAM" id="SSF53850">
    <property type="entry name" value="Periplasmic binding protein-like II"/>
    <property type="match status" value="1"/>
</dbReference>
<organism evidence="2">
    <name type="scientific">marine metagenome</name>
    <dbReference type="NCBI Taxonomy" id="408172"/>
    <lineage>
        <taxon>unclassified sequences</taxon>
        <taxon>metagenomes</taxon>
        <taxon>ecological metagenomes</taxon>
    </lineage>
</organism>
<name>A0A381NXS3_9ZZZZ</name>
<dbReference type="PROSITE" id="PS51257">
    <property type="entry name" value="PROKAR_LIPOPROTEIN"/>
    <property type="match status" value="1"/>
</dbReference>
<protein>
    <recommendedName>
        <fullName evidence="3">Solute-binding protein family 3/N-terminal domain-containing protein</fullName>
    </recommendedName>
</protein>
<dbReference type="PANTHER" id="PTHR35841:SF1">
    <property type="entry name" value="PHOSPHONATES-BINDING PERIPLASMIC PROTEIN"/>
    <property type="match status" value="1"/>
</dbReference>
<keyword evidence="1" id="KW-0732">Signal</keyword>
<dbReference type="EMBL" id="UINC01000677">
    <property type="protein sequence ID" value="SUZ59412.1"/>
    <property type="molecule type" value="Genomic_DNA"/>
</dbReference>
<dbReference type="Gene3D" id="3.40.190.10">
    <property type="entry name" value="Periplasmic binding protein-like II"/>
    <property type="match status" value="2"/>
</dbReference>
<gene>
    <name evidence="2" type="ORF">METZ01_LOCUS12266</name>
</gene>
<dbReference type="AlphaFoldDB" id="A0A381NXS3"/>
<evidence type="ECO:0000256" key="1">
    <source>
        <dbReference type="ARBA" id="ARBA00022729"/>
    </source>
</evidence>
<sequence length="317" mass="34583">MRAPGYLALGALLVGCAGPLVEDCAHGNLDQRYCDANGDLVADPPGDPRMLLDPDRLIFAYTPVEDPAQFRDVWAGFLAHLEKAVSRDVLFFPVQSNSAQIEAMRAGRLHIAGFNTGSVPLAVNCAGFVPTTMMARADGSFGYEMEILTHRESGIESVPELRGRTLAFTSPTSNSGFKAPSVLLESEFGLVADQDFEPAFSGRHDNSVLGVLQRDYDAAAVANIVIDQVLARGVGSRDDLRVLYRSETFPTTAYGVSNRLDSDLAEAVIEAFYTFDWEGSALDAEFEESSFIPISYEGHWEVIRRIDVASGTSWRCR</sequence>
<dbReference type="InterPro" id="IPR005770">
    <property type="entry name" value="PhnD"/>
</dbReference>
<evidence type="ECO:0008006" key="3">
    <source>
        <dbReference type="Google" id="ProtNLM"/>
    </source>
</evidence>
<reference evidence="2" key="1">
    <citation type="submission" date="2018-05" db="EMBL/GenBank/DDBJ databases">
        <authorList>
            <person name="Lanie J.A."/>
            <person name="Ng W.-L."/>
            <person name="Kazmierczak K.M."/>
            <person name="Andrzejewski T.M."/>
            <person name="Davidsen T.M."/>
            <person name="Wayne K.J."/>
            <person name="Tettelin H."/>
            <person name="Glass J.I."/>
            <person name="Rusch D."/>
            <person name="Podicherti R."/>
            <person name="Tsui H.-C.T."/>
            <person name="Winkler M.E."/>
        </authorList>
    </citation>
    <scope>NUCLEOTIDE SEQUENCE</scope>
</reference>
<evidence type="ECO:0000313" key="2">
    <source>
        <dbReference type="EMBL" id="SUZ59412.1"/>
    </source>
</evidence>
<dbReference type="GO" id="GO:0043190">
    <property type="term" value="C:ATP-binding cassette (ABC) transporter complex"/>
    <property type="evidence" value="ECO:0007669"/>
    <property type="project" value="InterPro"/>
</dbReference>
<accession>A0A381NXS3</accession>
<dbReference type="GO" id="GO:0055085">
    <property type="term" value="P:transmembrane transport"/>
    <property type="evidence" value="ECO:0007669"/>
    <property type="project" value="InterPro"/>
</dbReference>